<dbReference type="SUPFAM" id="SSF53271">
    <property type="entry name" value="PRTase-like"/>
    <property type="match status" value="1"/>
</dbReference>
<feature type="binding site" evidence="5">
    <location>
        <begin position="128"/>
        <end position="132"/>
    </location>
    <ligand>
        <name>5-phospho-alpha-D-ribose 1-diphosphate</name>
        <dbReference type="ChEBI" id="CHEBI:58017"/>
    </ligand>
</feature>
<dbReference type="GO" id="GO:0006166">
    <property type="term" value="P:purine ribonucleoside salvage"/>
    <property type="evidence" value="ECO:0007669"/>
    <property type="project" value="UniProtKB-KW"/>
</dbReference>
<dbReference type="InterPro" id="IPR000836">
    <property type="entry name" value="PRTase_dom"/>
</dbReference>
<evidence type="ECO:0000313" key="8">
    <source>
        <dbReference type="EMBL" id="MBB6217203.1"/>
    </source>
</evidence>
<dbReference type="NCBIfam" id="TIGR01744">
    <property type="entry name" value="XPRTase"/>
    <property type="match status" value="1"/>
</dbReference>
<dbReference type="Proteomes" id="UP000579281">
    <property type="component" value="Unassembled WGS sequence"/>
</dbReference>
<keyword evidence="9" id="KW-1185">Reference proteome</keyword>
<evidence type="ECO:0000256" key="3">
    <source>
        <dbReference type="ARBA" id="ARBA00022679"/>
    </source>
</evidence>
<gene>
    <name evidence="5" type="primary">xpt</name>
    <name evidence="8" type="ORF">HNQ80_003322</name>
</gene>
<feature type="binding site" evidence="5">
    <location>
        <position position="27"/>
    </location>
    <ligand>
        <name>xanthine</name>
        <dbReference type="ChEBI" id="CHEBI:17712"/>
    </ligand>
</feature>
<evidence type="ECO:0000256" key="4">
    <source>
        <dbReference type="ARBA" id="ARBA00022726"/>
    </source>
</evidence>
<accession>A0A841KUZ9</accession>
<dbReference type="RefSeq" id="WP_184311708.1">
    <property type="nucleotide sequence ID" value="NZ_JACHEN010000021.1"/>
</dbReference>
<comment type="subunit">
    <text evidence="5">Homodimer.</text>
</comment>
<comment type="subcellular location">
    <subcellularLocation>
        <location evidence="5">Cytoplasm</location>
    </subcellularLocation>
</comment>
<keyword evidence="3 5" id="KW-0808">Transferase</keyword>
<comment type="catalytic activity">
    <reaction evidence="5">
        <text>XMP + diphosphate = xanthine + 5-phospho-alpha-D-ribose 1-diphosphate</text>
        <dbReference type="Rhea" id="RHEA:10800"/>
        <dbReference type="ChEBI" id="CHEBI:17712"/>
        <dbReference type="ChEBI" id="CHEBI:33019"/>
        <dbReference type="ChEBI" id="CHEBI:57464"/>
        <dbReference type="ChEBI" id="CHEBI:58017"/>
        <dbReference type="EC" id="2.4.2.22"/>
    </reaction>
</comment>
<protein>
    <recommendedName>
        <fullName evidence="5 6">Xanthine phosphoribosyltransferase</fullName>
        <shortName evidence="5">XPRTase</shortName>
        <ecNumber evidence="5 6">2.4.2.22</ecNumber>
    </recommendedName>
</protein>
<evidence type="ECO:0000259" key="7">
    <source>
        <dbReference type="Pfam" id="PF00156"/>
    </source>
</evidence>
<dbReference type="PANTHER" id="PTHR43864">
    <property type="entry name" value="HYPOXANTHINE/GUANINE PHOSPHORIBOSYLTRANSFERASE"/>
    <property type="match status" value="1"/>
</dbReference>
<reference evidence="8 9" key="1">
    <citation type="submission" date="2020-08" db="EMBL/GenBank/DDBJ databases">
        <title>Genomic Encyclopedia of Type Strains, Phase IV (KMG-IV): sequencing the most valuable type-strain genomes for metagenomic binning, comparative biology and taxonomic classification.</title>
        <authorList>
            <person name="Goeker M."/>
        </authorList>
    </citation>
    <scope>NUCLEOTIDE SEQUENCE [LARGE SCALE GENOMIC DNA]</scope>
    <source>
        <strain evidence="8 9">DSM 103526</strain>
    </source>
</reference>
<dbReference type="InterPro" id="IPR029057">
    <property type="entry name" value="PRTase-like"/>
</dbReference>
<dbReference type="Pfam" id="PF00156">
    <property type="entry name" value="Pribosyltran"/>
    <property type="match status" value="1"/>
</dbReference>
<dbReference type="HAMAP" id="MF_01184">
    <property type="entry name" value="XPRTase"/>
    <property type="match status" value="1"/>
</dbReference>
<dbReference type="UniPathway" id="UPA00602">
    <property type="reaction ID" value="UER00658"/>
</dbReference>
<dbReference type="InterPro" id="IPR010079">
    <property type="entry name" value="Xanthine_PRibTrfase"/>
</dbReference>
<keyword evidence="1 5" id="KW-0963">Cytoplasm</keyword>
<feature type="binding site" evidence="5">
    <location>
        <position position="20"/>
    </location>
    <ligand>
        <name>xanthine</name>
        <dbReference type="ChEBI" id="CHEBI:17712"/>
    </ligand>
</feature>
<dbReference type="PANTHER" id="PTHR43864:SF1">
    <property type="entry name" value="XANTHINE PHOSPHORIBOSYLTRANSFERASE"/>
    <property type="match status" value="1"/>
</dbReference>
<evidence type="ECO:0000256" key="2">
    <source>
        <dbReference type="ARBA" id="ARBA00022676"/>
    </source>
</evidence>
<dbReference type="InterPro" id="IPR050118">
    <property type="entry name" value="Pur/Pyrimidine_PRTase"/>
</dbReference>
<comment type="caution">
    <text evidence="8">The sequence shown here is derived from an EMBL/GenBank/DDBJ whole genome shotgun (WGS) entry which is preliminary data.</text>
</comment>
<dbReference type="EMBL" id="JACHEN010000021">
    <property type="protein sequence ID" value="MBB6217203.1"/>
    <property type="molecule type" value="Genomic_DNA"/>
</dbReference>
<organism evidence="8 9">
    <name type="scientific">Anaerosolibacter carboniphilus</name>
    <dbReference type="NCBI Taxonomy" id="1417629"/>
    <lineage>
        <taxon>Bacteria</taxon>
        <taxon>Bacillati</taxon>
        <taxon>Bacillota</taxon>
        <taxon>Clostridia</taxon>
        <taxon>Peptostreptococcales</taxon>
        <taxon>Thermotaleaceae</taxon>
        <taxon>Anaerosolibacter</taxon>
    </lineage>
</organism>
<comment type="function">
    <text evidence="5">Converts the preformed base xanthine, a product of nucleic acid breakdown, to xanthosine 5'-monophosphate (XMP), so it can be reused for RNA or DNA synthesis.</text>
</comment>
<evidence type="ECO:0000256" key="6">
    <source>
        <dbReference type="NCBIfam" id="TIGR01744"/>
    </source>
</evidence>
<comment type="pathway">
    <text evidence="5">Purine metabolism; XMP biosynthesis via salvage pathway; XMP from xanthine: step 1/1.</text>
</comment>
<dbReference type="AlphaFoldDB" id="A0A841KUZ9"/>
<name>A0A841KUZ9_9FIRM</name>
<dbReference type="GO" id="GO:0000310">
    <property type="term" value="F:xanthine phosphoribosyltransferase activity"/>
    <property type="evidence" value="ECO:0007669"/>
    <property type="project" value="UniProtKB-UniRule"/>
</dbReference>
<dbReference type="EC" id="2.4.2.22" evidence="5 6"/>
<evidence type="ECO:0000256" key="5">
    <source>
        <dbReference type="HAMAP-Rule" id="MF_01184"/>
    </source>
</evidence>
<proteinExistence type="inferred from homology"/>
<dbReference type="NCBIfam" id="NF006671">
    <property type="entry name" value="PRK09219.1"/>
    <property type="match status" value="1"/>
</dbReference>
<dbReference type="GO" id="GO:0032265">
    <property type="term" value="P:XMP salvage"/>
    <property type="evidence" value="ECO:0007669"/>
    <property type="project" value="UniProtKB-UniRule"/>
</dbReference>
<feature type="domain" description="Phosphoribosyltransferase" evidence="7">
    <location>
        <begin position="33"/>
        <end position="157"/>
    </location>
</feature>
<keyword evidence="4 5" id="KW-0660">Purine salvage</keyword>
<evidence type="ECO:0000256" key="1">
    <source>
        <dbReference type="ARBA" id="ARBA00022490"/>
    </source>
</evidence>
<evidence type="ECO:0000313" key="9">
    <source>
        <dbReference type="Proteomes" id="UP000579281"/>
    </source>
</evidence>
<sequence length="189" mass="20799">MEALREKIRQEGEVVSSSILKVDSFLNHQIDAGFMMEIGREFAHRFQDEKITKVVTIEASGIAPALTAAAVLGVPVVFAKKTKATTMDTEVYVEQVESFTRGTTYDIKVSKKFLHKEDRVLIIDDFLAYGHAALGLAKIVKKSGAQLVGVGAVIEKGFQSGGELLRGQGIRVESLAIVERMEEKEIIFK</sequence>
<dbReference type="GO" id="GO:0005737">
    <property type="term" value="C:cytoplasm"/>
    <property type="evidence" value="ECO:0007669"/>
    <property type="project" value="UniProtKB-SubCell"/>
</dbReference>
<dbReference type="Gene3D" id="3.40.50.2020">
    <property type="match status" value="1"/>
</dbReference>
<dbReference type="CDD" id="cd06223">
    <property type="entry name" value="PRTases_typeI"/>
    <property type="match status" value="1"/>
</dbReference>
<feature type="binding site" evidence="5">
    <location>
        <position position="156"/>
    </location>
    <ligand>
        <name>xanthine</name>
        <dbReference type="ChEBI" id="CHEBI:17712"/>
    </ligand>
</feature>
<keyword evidence="2 5" id="KW-0328">Glycosyltransferase</keyword>
<comment type="similarity">
    <text evidence="5">Belongs to the purine/pyrimidine phosphoribosyltransferase family. Xpt subfamily.</text>
</comment>
<dbReference type="GO" id="GO:0046110">
    <property type="term" value="P:xanthine metabolic process"/>
    <property type="evidence" value="ECO:0007669"/>
    <property type="project" value="UniProtKB-UniRule"/>
</dbReference>